<reference evidence="2" key="1">
    <citation type="journal article" date="2020" name="Nat. Commun.">
        <title>Genome sequence of the cluster root forming white lupin.</title>
        <authorList>
            <person name="Hufnagel B."/>
            <person name="Marques A."/>
            <person name="Soriano A."/>
            <person name="Marques L."/>
            <person name="Divol F."/>
            <person name="Doumas P."/>
            <person name="Sallet E."/>
            <person name="Mancinotti D."/>
            <person name="Carrere S."/>
            <person name="Marande W."/>
            <person name="Arribat S."/>
            <person name="Keller J."/>
            <person name="Huneau C."/>
            <person name="Blein T."/>
            <person name="Aime D."/>
            <person name="Laguerre M."/>
            <person name="Taylor J."/>
            <person name="Schubert V."/>
            <person name="Nelson M."/>
            <person name="Geu-Flores F."/>
            <person name="Crespi M."/>
            <person name="Gallardo-Guerrero K."/>
            <person name="Delaux P.-M."/>
            <person name="Salse J."/>
            <person name="Berges H."/>
            <person name="Guyot R."/>
            <person name="Gouzy J."/>
            <person name="Peret B."/>
        </authorList>
    </citation>
    <scope>NUCLEOTIDE SEQUENCE [LARGE SCALE GENOMIC DNA]</scope>
    <source>
        <strain evidence="2">cv. Amiga</strain>
    </source>
</reference>
<dbReference type="AlphaFoldDB" id="A0A6A5NKJ4"/>
<dbReference type="EMBL" id="WOCE01000019">
    <property type="protein sequence ID" value="KAE9593057.1"/>
    <property type="molecule type" value="Genomic_DNA"/>
</dbReference>
<proteinExistence type="predicted"/>
<keyword evidence="2" id="KW-1185">Reference proteome</keyword>
<comment type="caution">
    <text evidence="1">The sequence shown here is derived from an EMBL/GenBank/DDBJ whole genome shotgun (WGS) entry which is preliminary data.</text>
</comment>
<evidence type="ECO:0000313" key="2">
    <source>
        <dbReference type="Proteomes" id="UP000447434"/>
    </source>
</evidence>
<dbReference type="Proteomes" id="UP000447434">
    <property type="component" value="Chromosome 19"/>
</dbReference>
<sequence>MGIQNSIGYYLEPQTVATKKRLKICFAVSALFFIIVAIVIVTLTFTTFKIKDPYVSLRPIGLENFQFFTPNSSIEPLDMLITVVNPNYGSFKSINSVGYLNYRHKVIASAPFEKILIPARGKINMNTTAGIMTKKLMSDPKFWTDIDFGALNLTANVTLPGKVSVIKIFKLKATITISCGIYLNLSAVDADSSCITKIKL</sequence>
<organism evidence="1 2">
    <name type="scientific">Lupinus albus</name>
    <name type="common">White lupine</name>
    <name type="synonym">Lupinus termis</name>
    <dbReference type="NCBI Taxonomy" id="3870"/>
    <lineage>
        <taxon>Eukaryota</taxon>
        <taxon>Viridiplantae</taxon>
        <taxon>Streptophyta</taxon>
        <taxon>Embryophyta</taxon>
        <taxon>Tracheophyta</taxon>
        <taxon>Spermatophyta</taxon>
        <taxon>Magnoliopsida</taxon>
        <taxon>eudicotyledons</taxon>
        <taxon>Gunneridae</taxon>
        <taxon>Pentapetalae</taxon>
        <taxon>rosids</taxon>
        <taxon>fabids</taxon>
        <taxon>Fabales</taxon>
        <taxon>Fabaceae</taxon>
        <taxon>Papilionoideae</taxon>
        <taxon>50 kb inversion clade</taxon>
        <taxon>genistoids sensu lato</taxon>
        <taxon>core genistoids</taxon>
        <taxon>Genisteae</taxon>
        <taxon>Lupinus</taxon>
    </lineage>
</organism>
<gene>
    <name evidence="1" type="ORF">Lalb_Chr19g0135741</name>
</gene>
<dbReference type="OrthoDB" id="674678at2759"/>
<dbReference type="PANTHER" id="PTHR31852">
    <property type="entry name" value="LATE EMBRYOGENESIS ABUNDANT (LEA) HYDROXYPROLINE-RICH GLYCOPROTEIN FAMILY"/>
    <property type="match status" value="1"/>
</dbReference>
<dbReference type="InterPro" id="IPR055301">
    <property type="entry name" value="Lea14-like_2"/>
</dbReference>
<protein>
    <submittedName>
        <fullName evidence="1">Putative immunoglobulin-like protein</fullName>
    </submittedName>
</protein>
<name>A0A6A5NKJ4_LUPAL</name>
<evidence type="ECO:0000313" key="1">
    <source>
        <dbReference type="EMBL" id="KAE9593057.1"/>
    </source>
</evidence>
<accession>A0A6A5NKJ4</accession>